<reference evidence="2 3" key="1">
    <citation type="submission" date="2018-06" db="EMBL/GenBank/DDBJ databases">
        <title>Streptacidiphilus pinicola sp. nov., isolated from pine grove soil.</title>
        <authorList>
            <person name="Roh S.G."/>
            <person name="Park S."/>
            <person name="Kim M.-K."/>
            <person name="Yun B.-R."/>
            <person name="Park J."/>
            <person name="Kim M.J."/>
            <person name="Kim Y.S."/>
            <person name="Kim S.B."/>
        </authorList>
    </citation>
    <scope>NUCLEOTIDE SEQUENCE [LARGE SCALE GENOMIC DNA]</scope>
    <source>
        <strain evidence="2 3">MMS16-CNU450</strain>
    </source>
</reference>
<dbReference type="InterPro" id="IPR028994">
    <property type="entry name" value="Integrin_alpha_N"/>
</dbReference>
<dbReference type="EMBL" id="QKYN01000061">
    <property type="protein sequence ID" value="RAG84614.1"/>
    <property type="molecule type" value="Genomic_DNA"/>
</dbReference>
<sequence length="481" mass="50142">MLTVAELGNTGFYSIGTLGDYPVVDGSPSNAAYQQLLDIGNISGGKGEDFLAVTASGQMRLFPSTYARPSNKYIVIGSGWQAYSQIFVVGDLNGDGRADLMARDHQGRLWYYASRNSLTSPFHGRVLVGSGGWNGYDQLIGAANFDAGAAASVLARDYQGRLWAYDAGASGGLSGRRLIGSGFGRYNQLLGLDWNKDGHGDVVGRTESGDLYLHAANGAGGLAQPVKISSGLGQVGFLGNQGHQPVFGKGEILARYGKDSFCWYAGNGDGTLGSPGCGNSVGPYAVLAATVSPNDTGFVGLAGIDPTGHLTGIFPGGDLQYPQTSYNILVGPGDLTGDGKADLVARDRAGRLWLIPGDGTGSVDRRPALLGSGWNQYRWIVGAGDFTGDGIPDLIAVTPGGVMYLYPGLGNGHFGSRVLLGSGWQHFTHLVAPGDLTGDGKADLAAVDSTGRLWLYPGNGNDTFGARVLLGTGWNKFRDLS</sequence>
<dbReference type="PANTHER" id="PTHR44103:SF1">
    <property type="entry name" value="PROPROTEIN CONVERTASE P"/>
    <property type="match status" value="1"/>
</dbReference>
<dbReference type="Proteomes" id="UP000248889">
    <property type="component" value="Unassembled WGS sequence"/>
</dbReference>
<accession>A0A2X0IHR5</accession>
<dbReference type="InterPro" id="IPR013517">
    <property type="entry name" value="FG-GAP"/>
</dbReference>
<dbReference type="Pfam" id="PF13517">
    <property type="entry name" value="FG-GAP_3"/>
    <property type="match status" value="1"/>
</dbReference>
<comment type="caution">
    <text evidence="2">The sequence shown here is derived from an EMBL/GenBank/DDBJ whole genome shotgun (WGS) entry which is preliminary data.</text>
</comment>
<dbReference type="SUPFAM" id="SSF69318">
    <property type="entry name" value="Integrin alpha N-terminal domain"/>
    <property type="match status" value="2"/>
</dbReference>
<gene>
    <name evidence="2" type="ORF">DN069_15660</name>
</gene>
<name>A0A2X0IHR5_9ACTN</name>
<organism evidence="2 3">
    <name type="scientific">Streptacidiphilus pinicola</name>
    <dbReference type="NCBI Taxonomy" id="2219663"/>
    <lineage>
        <taxon>Bacteria</taxon>
        <taxon>Bacillati</taxon>
        <taxon>Actinomycetota</taxon>
        <taxon>Actinomycetes</taxon>
        <taxon>Kitasatosporales</taxon>
        <taxon>Streptomycetaceae</taxon>
        <taxon>Streptacidiphilus</taxon>
    </lineage>
</organism>
<evidence type="ECO:0000313" key="2">
    <source>
        <dbReference type="EMBL" id="RAG84614.1"/>
    </source>
</evidence>
<keyword evidence="1" id="KW-0732">Signal</keyword>
<evidence type="ECO:0000313" key="3">
    <source>
        <dbReference type="Proteomes" id="UP000248889"/>
    </source>
</evidence>
<dbReference type="PANTHER" id="PTHR44103">
    <property type="entry name" value="PROPROTEIN CONVERTASE P"/>
    <property type="match status" value="1"/>
</dbReference>
<keyword evidence="3" id="KW-1185">Reference proteome</keyword>
<dbReference type="Gene3D" id="2.115.10.10">
    <property type="entry name" value="Tachylectin 2"/>
    <property type="match status" value="2"/>
</dbReference>
<protein>
    <recommendedName>
        <fullName evidence="4">VCBS repeat-containing protein</fullName>
    </recommendedName>
</protein>
<evidence type="ECO:0008006" key="4">
    <source>
        <dbReference type="Google" id="ProtNLM"/>
    </source>
</evidence>
<proteinExistence type="predicted"/>
<dbReference type="AlphaFoldDB" id="A0A2X0IHR5"/>
<evidence type="ECO:0000256" key="1">
    <source>
        <dbReference type="ARBA" id="ARBA00022729"/>
    </source>
</evidence>